<dbReference type="EMBL" id="SSDS01000081">
    <property type="protein sequence ID" value="TXG76187.1"/>
    <property type="molecule type" value="Genomic_DNA"/>
</dbReference>
<organism evidence="1 2">
    <name type="scientific">Candidatus Dojkabacteria bacterium</name>
    <dbReference type="NCBI Taxonomy" id="2099670"/>
    <lineage>
        <taxon>Bacteria</taxon>
        <taxon>Candidatus Dojkabacteria</taxon>
    </lineage>
</organism>
<dbReference type="Proteomes" id="UP000321026">
    <property type="component" value="Unassembled WGS sequence"/>
</dbReference>
<evidence type="ECO:0000313" key="2">
    <source>
        <dbReference type="Proteomes" id="UP000321026"/>
    </source>
</evidence>
<proteinExistence type="predicted"/>
<sequence>MELKGTIIAIDKNSNGSMTKGFSVKTKDEFDEFYKGFDNEVPYTKWYFEIELDETELDRDEIDEIIGDYWHF</sequence>
<evidence type="ECO:0000313" key="1">
    <source>
        <dbReference type="EMBL" id="TXG76187.1"/>
    </source>
</evidence>
<comment type="caution">
    <text evidence="1">The sequence shown here is derived from an EMBL/GenBank/DDBJ whole genome shotgun (WGS) entry which is preliminary data.</text>
</comment>
<reference evidence="1 2" key="1">
    <citation type="submission" date="2018-09" db="EMBL/GenBank/DDBJ databases">
        <title>Metagenome Assembled Genomes from an Advanced Water Purification Facility.</title>
        <authorList>
            <person name="Stamps B.W."/>
            <person name="Spear J.R."/>
        </authorList>
    </citation>
    <scope>NUCLEOTIDE SEQUENCE [LARGE SCALE GENOMIC DNA]</scope>
    <source>
        <strain evidence="1">Bin_63_2</strain>
    </source>
</reference>
<dbReference type="AlphaFoldDB" id="A0A5C7J3X1"/>
<name>A0A5C7J3X1_9BACT</name>
<accession>A0A5C7J3X1</accession>
<protein>
    <submittedName>
        <fullName evidence="1">Uncharacterized protein</fullName>
    </submittedName>
</protein>
<gene>
    <name evidence="1" type="ORF">E6Q11_05140</name>
</gene>